<dbReference type="Pfam" id="PF00158">
    <property type="entry name" value="Sigma54_activat"/>
    <property type="match status" value="1"/>
</dbReference>
<dbReference type="InterPro" id="IPR002197">
    <property type="entry name" value="HTH_Fis"/>
</dbReference>
<dbReference type="PROSITE" id="PS00688">
    <property type="entry name" value="SIGMA54_INTERACT_3"/>
    <property type="match status" value="1"/>
</dbReference>
<name>A0A1H4ECM2_9GAMM</name>
<reference evidence="7" key="1">
    <citation type="submission" date="2016-10" db="EMBL/GenBank/DDBJ databases">
        <authorList>
            <person name="Varghese N."/>
            <person name="Submissions S."/>
        </authorList>
    </citation>
    <scope>NUCLEOTIDE SEQUENCE [LARGE SCALE GENOMIC DNA]</scope>
    <source>
        <strain evidence="7">DSM 11526</strain>
    </source>
</reference>
<evidence type="ECO:0000256" key="2">
    <source>
        <dbReference type="ARBA" id="ARBA00022840"/>
    </source>
</evidence>
<dbReference type="InterPro" id="IPR013656">
    <property type="entry name" value="PAS_4"/>
</dbReference>
<dbReference type="Pfam" id="PF25601">
    <property type="entry name" value="AAA_lid_14"/>
    <property type="match status" value="1"/>
</dbReference>
<feature type="domain" description="Sigma-54 factor interaction" evidence="5">
    <location>
        <begin position="133"/>
        <end position="359"/>
    </location>
</feature>
<dbReference type="InterPro" id="IPR058031">
    <property type="entry name" value="AAA_lid_NorR"/>
</dbReference>
<proteinExistence type="predicted"/>
<organism evidence="6 7">
    <name type="scientific">Marinobacterium iners DSM 11526</name>
    <dbReference type="NCBI Taxonomy" id="1122198"/>
    <lineage>
        <taxon>Bacteria</taxon>
        <taxon>Pseudomonadati</taxon>
        <taxon>Pseudomonadota</taxon>
        <taxon>Gammaproteobacteria</taxon>
        <taxon>Oceanospirillales</taxon>
        <taxon>Oceanospirillaceae</taxon>
        <taxon>Marinobacterium</taxon>
    </lineage>
</organism>
<dbReference type="PANTHER" id="PTHR32071">
    <property type="entry name" value="TRANSCRIPTIONAL REGULATORY PROTEIN"/>
    <property type="match status" value="1"/>
</dbReference>
<dbReference type="InterPro" id="IPR027417">
    <property type="entry name" value="P-loop_NTPase"/>
</dbReference>
<evidence type="ECO:0000256" key="3">
    <source>
        <dbReference type="ARBA" id="ARBA00023015"/>
    </source>
</evidence>
<sequence length="449" mass="49841">MQQTGPFDPATMLEAIPEPAALLSTEYRVMATNQSYRALYAGEREVIGRTCYEVSHGYSVPCDQAGESCPLKECRQSGQRQRVLHLHNTPYGDEHVDVEMMPLTDARGRLTGFLEVMHQVREARAQVSDQEGLVGRAPAFTRMLSLIHRAAPSEITVLLLGESGTGKELVARALHESSPRARAPFVTVECSGLSEGLFESELFGHERGAFTGAVSRKKGLVEAARGGTLFLDEIGEIPLSLQVKLLRLIETGSFRPVGSVEPQHADFRLVCATHRDLRQQVREGLFRQDLYYRISAFPVPLPALHERIEDLPLLTASLLQRLPGGVGVTLAAQTLDLLQHYAFPGNIRELRNILERGILLADDGVIQPEHLPQECLEIQPLPQQDLDALPLMPLDQLENRYLEQVSARFSGERRELARRLGVSERTLYRKLQRLQLGHETDSGNADAGG</sequence>
<keyword evidence="7" id="KW-1185">Reference proteome</keyword>
<dbReference type="InterPro" id="IPR025662">
    <property type="entry name" value="Sigma_54_int_dom_ATP-bd_1"/>
</dbReference>
<evidence type="ECO:0000259" key="5">
    <source>
        <dbReference type="PROSITE" id="PS50045"/>
    </source>
</evidence>
<keyword evidence="2" id="KW-0067">ATP-binding</keyword>
<dbReference type="Pfam" id="PF02954">
    <property type="entry name" value="HTH_8"/>
    <property type="match status" value="1"/>
</dbReference>
<dbReference type="Gene3D" id="1.10.8.60">
    <property type="match status" value="1"/>
</dbReference>
<dbReference type="Gene3D" id="3.30.450.20">
    <property type="entry name" value="PAS domain"/>
    <property type="match status" value="1"/>
</dbReference>
<dbReference type="EMBL" id="FNRJ01000008">
    <property type="protein sequence ID" value="SEA82814.1"/>
    <property type="molecule type" value="Genomic_DNA"/>
</dbReference>
<gene>
    <name evidence="6" type="ORF">SAMN02745729_10820</name>
</gene>
<keyword evidence="1" id="KW-0547">Nucleotide-binding</keyword>
<dbReference type="FunFam" id="3.40.50.300:FF:000006">
    <property type="entry name" value="DNA-binding transcriptional regulator NtrC"/>
    <property type="match status" value="1"/>
</dbReference>
<dbReference type="GO" id="GO:0006355">
    <property type="term" value="P:regulation of DNA-templated transcription"/>
    <property type="evidence" value="ECO:0007669"/>
    <property type="project" value="InterPro"/>
</dbReference>
<dbReference type="SUPFAM" id="SSF52540">
    <property type="entry name" value="P-loop containing nucleoside triphosphate hydrolases"/>
    <property type="match status" value="1"/>
</dbReference>
<dbReference type="RefSeq" id="WP_254775015.1">
    <property type="nucleotide sequence ID" value="NZ_FNRJ01000008.1"/>
</dbReference>
<evidence type="ECO:0000313" key="7">
    <source>
        <dbReference type="Proteomes" id="UP000242469"/>
    </source>
</evidence>
<dbReference type="SUPFAM" id="SSF55785">
    <property type="entry name" value="PYP-like sensor domain (PAS domain)"/>
    <property type="match status" value="1"/>
</dbReference>
<dbReference type="InterPro" id="IPR009057">
    <property type="entry name" value="Homeodomain-like_sf"/>
</dbReference>
<dbReference type="SMART" id="SM00382">
    <property type="entry name" value="AAA"/>
    <property type="match status" value="1"/>
</dbReference>
<dbReference type="CDD" id="cd00009">
    <property type="entry name" value="AAA"/>
    <property type="match status" value="1"/>
</dbReference>
<keyword evidence="4" id="KW-0804">Transcription</keyword>
<dbReference type="PROSITE" id="PS50045">
    <property type="entry name" value="SIGMA54_INTERACT_4"/>
    <property type="match status" value="1"/>
</dbReference>
<dbReference type="Proteomes" id="UP000242469">
    <property type="component" value="Unassembled WGS sequence"/>
</dbReference>
<evidence type="ECO:0000313" key="6">
    <source>
        <dbReference type="EMBL" id="SEA82814.1"/>
    </source>
</evidence>
<keyword evidence="3" id="KW-0805">Transcription regulation</keyword>
<protein>
    <submittedName>
        <fullName evidence="6">Transcriptional regulator containing PAS, AAA-type ATPase, and DNA-binding Fis domains</fullName>
    </submittedName>
</protein>
<dbReference type="InterPro" id="IPR035965">
    <property type="entry name" value="PAS-like_dom_sf"/>
</dbReference>
<dbReference type="Gene3D" id="3.40.50.300">
    <property type="entry name" value="P-loop containing nucleotide triphosphate hydrolases"/>
    <property type="match status" value="1"/>
</dbReference>
<dbReference type="SUPFAM" id="SSF46689">
    <property type="entry name" value="Homeodomain-like"/>
    <property type="match status" value="1"/>
</dbReference>
<dbReference type="InterPro" id="IPR002078">
    <property type="entry name" value="Sigma_54_int"/>
</dbReference>
<accession>A0A1H4ECM2</accession>
<dbReference type="Pfam" id="PF08448">
    <property type="entry name" value="PAS_4"/>
    <property type="match status" value="1"/>
</dbReference>
<dbReference type="InterPro" id="IPR003593">
    <property type="entry name" value="AAA+_ATPase"/>
</dbReference>
<dbReference type="AlphaFoldDB" id="A0A1H4ECM2"/>
<evidence type="ECO:0000256" key="4">
    <source>
        <dbReference type="ARBA" id="ARBA00023163"/>
    </source>
</evidence>
<keyword evidence="6" id="KW-0238">DNA-binding</keyword>
<dbReference type="Gene3D" id="1.10.10.60">
    <property type="entry name" value="Homeodomain-like"/>
    <property type="match status" value="1"/>
</dbReference>
<dbReference type="InterPro" id="IPR025944">
    <property type="entry name" value="Sigma_54_int_dom_CS"/>
</dbReference>
<dbReference type="PROSITE" id="PS00675">
    <property type="entry name" value="SIGMA54_INTERACT_1"/>
    <property type="match status" value="1"/>
</dbReference>
<dbReference type="GO" id="GO:0005524">
    <property type="term" value="F:ATP binding"/>
    <property type="evidence" value="ECO:0007669"/>
    <property type="project" value="UniProtKB-KW"/>
</dbReference>
<dbReference type="GO" id="GO:0043565">
    <property type="term" value="F:sequence-specific DNA binding"/>
    <property type="evidence" value="ECO:0007669"/>
    <property type="project" value="InterPro"/>
</dbReference>
<dbReference type="STRING" id="1122198.SAMN02745729_10820"/>
<evidence type="ECO:0000256" key="1">
    <source>
        <dbReference type="ARBA" id="ARBA00022741"/>
    </source>
</evidence>